<dbReference type="EMBL" id="BDUF01000112">
    <property type="protein sequence ID" value="GAX91974.1"/>
    <property type="molecule type" value="Genomic_DNA"/>
</dbReference>
<dbReference type="SUPFAM" id="SSF53756">
    <property type="entry name" value="UDP-Glycosyltransferase/glycogen phosphorylase"/>
    <property type="match status" value="1"/>
</dbReference>
<reference evidence="2" key="1">
    <citation type="submission" date="2017-07" db="EMBL/GenBank/DDBJ databases">
        <title>Draft genome sequence of Effusibacillus lacus strain skLN1.</title>
        <authorList>
            <person name="Watanabe M."/>
            <person name="Kojima H."/>
            <person name="Fukui M."/>
        </authorList>
    </citation>
    <scope>NUCLEOTIDE SEQUENCE [LARGE SCALE GENOMIC DNA]</scope>
    <source>
        <strain evidence="2">skLN1</strain>
    </source>
</reference>
<dbReference type="RefSeq" id="WP_165912624.1">
    <property type="nucleotide sequence ID" value="NZ_BDUF01000112.1"/>
</dbReference>
<accession>A0A292YU42</accession>
<organism evidence="1 2">
    <name type="scientific">Effusibacillus lacus</name>
    <dbReference type="NCBI Taxonomy" id="1348429"/>
    <lineage>
        <taxon>Bacteria</taxon>
        <taxon>Bacillati</taxon>
        <taxon>Bacillota</taxon>
        <taxon>Bacilli</taxon>
        <taxon>Bacillales</taxon>
        <taxon>Alicyclobacillaceae</taxon>
        <taxon>Effusibacillus</taxon>
    </lineage>
</organism>
<proteinExistence type="predicted"/>
<dbReference type="AlphaFoldDB" id="A0A292YU42"/>
<protein>
    <submittedName>
        <fullName evidence="1">Uncharacterized protein</fullName>
    </submittedName>
</protein>
<name>A0A292YU42_9BACL</name>
<dbReference type="Pfam" id="PF13692">
    <property type="entry name" value="Glyco_trans_1_4"/>
    <property type="match status" value="1"/>
</dbReference>
<gene>
    <name evidence="1" type="ORF">EFBL_3665</name>
</gene>
<keyword evidence="2" id="KW-1185">Reference proteome</keyword>
<dbReference type="CDD" id="cd03801">
    <property type="entry name" value="GT4_PimA-like"/>
    <property type="match status" value="1"/>
</dbReference>
<comment type="caution">
    <text evidence="1">The sequence shown here is derived from an EMBL/GenBank/DDBJ whole genome shotgun (WGS) entry which is preliminary data.</text>
</comment>
<sequence length="348" mass="39928">MKIAFYYDSSFDWNDSDLEIKGVGGSQLSLIRISREFAKRHHVTIFNSTSREGLYNGVQYRHYRSFKIEEYWDVFISFRCAIPSPDVRASCKIHWCIDPGDNTVERDLPYIDKIITISPFHTKMIRNIFHIDSNKIHEARLAIDPDEYKESLEKIQNQLIYCSAPERGLQHVPAIYSLIKQQVPDATLVITMDYSLWGFEPGIDEFRGLFKGLDGVNYLGNIPREQLIKQQKASMLHIYPCDGPYEMFCLASMECQAAGTPTVATSQGALSTTVQDGETGLLIHSLPDYDSRFYQSFADTVVRLLNDPVTWQKMSSKARSRAFAQFSYRDLVSELENRFAVWSSSFTL</sequence>
<evidence type="ECO:0000313" key="2">
    <source>
        <dbReference type="Proteomes" id="UP000217785"/>
    </source>
</evidence>
<evidence type="ECO:0000313" key="1">
    <source>
        <dbReference type="EMBL" id="GAX91974.1"/>
    </source>
</evidence>
<dbReference type="PANTHER" id="PTHR12526">
    <property type="entry name" value="GLYCOSYLTRANSFERASE"/>
    <property type="match status" value="1"/>
</dbReference>
<dbReference type="Proteomes" id="UP000217785">
    <property type="component" value="Unassembled WGS sequence"/>
</dbReference>
<dbReference type="Gene3D" id="3.40.50.2000">
    <property type="entry name" value="Glycogen Phosphorylase B"/>
    <property type="match status" value="1"/>
</dbReference>